<dbReference type="AlphaFoldDB" id="A0A017HCA6"/>
<dbReference type="Proteomes" id="UP000025047">
    <property type="component" value="Unassembled WGS sequence"/>
</dbReference>
<organism evidence="2 3">
    <name type="scientific">Limimaricola hongkongensis DSM 17492</name>
    <dbReference type="NCBI Taxonomy" id="1122180"/>
    <lineage>
        <taxon>Bacteria</taxon>
        <taxon>Pseudomonadati</taxon>
        <taxon>Pseudomonadota</taxon>
        <taxon>Alphaproteobacteria</taxon>
        <taxon>Rhodobacterales</taxon>
        <taxon>Paracoccaceae</taxon>
        <taxon>Limimaricola</taxon>
    </lineage>
</organism>
<dbReference type="STRING" id="1122180.Lokhon_02073"/>
<dbReference type="OrthoDB" id="9798476at2"/>
<name>A0A017HCA6_9RHOB</name>
<evidence type="ECO:0000259" key="1">
    <source>
        <dbReference type="Pfam" id="PF09350"/>
    </source>
</evidence>
<proteinExistence type="predicted"/>
<dbReference type="eggNOG" id="ENOG5032TKJ">
    <property type="taxonomic scope" value="Bacteria"/>
</dbReference>
<dbReference type="RefSeq" id="WP_017929545.1">
    <property type="nucleotide sequence ID" value="NZ_KB823002.1"/>
</dbReference>
<dbReference type="PATRIC" id="fig|1122180.6.peg.2059"/>
<dbReference type="InterPro" id="IPR018961">
    <property type="entry name" value="DnaJ_homolog_subfam-C_membr-28"/>
</dbReference>
<gene>
    <name evidence="2" type="ORF">Lokhon_02073</name>
</gene>
<dbReference type="EMBL" id="APGJ01000006">
    <property type="protein sequence ID" value="EYD72001.1"/>
    <property type="molecule type" value="Genomic_DNA"/>
</dbReference>
<dbReference type="HOGENOM" id="CLU_129296_1_1_5"/>
<evidence type="ECO:0000313" key="2">
    <source>
        <dbReference type="EMBL" id="EYD72001.1"/>
    </source>
</evidence>
<protein>
    <recommendedName>
        <fullName evidence="1">DnaJ homologue subfamily C member 28 conserved domain-containing protein</fullName>
    </recommendedName>
</protein>
<accession>A0A017HCA6</accession>
<feature type="domain" description="DnaJ homologue subfamily C member 28 conserved" evidence="1">
    <location>
        <begin position="9"/>
        <end position="70"/>
    </location>
</feature>
<evidence type="ECO:0000313" key="3">
    <source>
        <dbReference type="Proteomes" id="UP000025047"/>
    </source>
</evidence>
<comment type="caution">
    <text evidence="2">The sequence shown here is derived from an EMBL/GenBank/DDBJ whole genome shotgun (WGS) entry which is preliminary data.</text>
</comment>
<keyword evidence="3" id="KW-1185">Reference proteome</keyword>
<dbReference type="Pfam" id="PF09350">
    <property type="entry name" value="DJC28_CD"/>
    <property type="match status" value="1"/>
</dbReference>
<sequence>MDHPLIDLIGQAIAKAEKEGAFKDLPGTGKPIPDLHAPGDAVLDRLMRESGAKPQAVTLKAQIAESKARLAKLTGEEARREEMRVLADLELRLSLEMEAMRRYG</sequence>
<reference evidence="2 3" key="1">
    <citation type="submission" date="2013-03" db="EMBL/GenBank/DDBJ databases">
        <authorList>
            <person name="Fiebig A."/>
            <person name="Goeker M."/>
            <person name="Klenk H.-P.P."/>
        </authorList>
    </citation>
    <scope>NUCLEOTIDE SEQUENCE [LARGE SCALE GENOMIC DNA]</scope>
    <source>
        <strain evidence="2 3">DSM 17492</strain>
    </source>
</reference>